<accession>A0A3P8FCC0</accession>
<dbReference type="Proteomes" id="UP000050761">
    <property type="component" value="Unassembled WGS sequence"/>
</dbReference>
<protein>
    <submittedName>
        <fullName evidence="2 4">Uncharacterized protein</fullName>
    </submittedName>
</protein>
<evidence type="ECO:0000313" key="4">
    <source>
        <dbReference type="WBParaSite" id="HPBE_0002072001-mRNA-1"/>
    </source>
</evidence>
<feature type="compositionally biased region" description="Low complexity" evidence="1">
    <location>
        <begin position="86"/>
        <end position="110"/>
    </location>
</feature>
<proteinExistence type="predicted"/>
<evidence type="ECO:0000313" key="2">
    <source>
        <dbReference type="EMBL" id="VDP21499.1"/>
    </source>
</evidence>
<reference evidence="4" key="2">
    <citation type="submission" date="2019-09" db="UniProtKB">
        <authorList>
            <consortium name="WormBaseParasite"/>
        </authorList>
    </citation>
    <scope>IDENTIFICATION</scope>
</reference>
<dbReference type="WBParaSite" id="HPBE_0002072001-mRNA-1">
    <property type="protein sequence ID" value="HPBE_0002072001-mRNA-1"/>
    <property type="gene ID" value="HPBE_0002072001"/>
</dbReference>
<dbReference type="AlphaFoldDB" id="A0A183GEG5"/>
<dbReference type="EMBL" id="UZAH01032391">
    <property type="protein sequence ID" value="VDP21499.1"/>
    <property type="molecule type" value="Genomic_DNA"/>
</dbReference>
<organism evidence="3 4">
    <name type="scientific">Heligmosomoides polygyrus</name>
    <name type="common">Parasitic roundworm</name>
    <dbReference type="NCBI Taxonomy" id="6339"/>
    <lineage>
        <taxon>Eukaryota</taxon>
        <taxon>Metazoa</taxon>
        <taxon>Ecdysozoa</taxon>
        <taxon>Nematoda</taxon>
        <taxon>Chromadorea</taxon>
        <taxon>Rhabditida</taxon>
        <taxon>Rhabditina</taxon>
        <taxon>Rhabditomorpha</taxon>
        <taxon>Strongyloidea</taxon>
        <taxon>Heligmosomidae</taxon>
        <taxon>Heligmosomoides</taxon>
    </lineage>
</organism>
<feature type="compositionally biased region" description="Basic residues" evidence="1">
    <location>
        <begin position="68"/>
        <end position="79"/>
    </location>
</feature>
<reference evidence="2 3" key="1">
    <citation type="submission" date="2018-11" db="EMBL/GenBank/DDBJ databases">
        <authorList>
            <consortium name="Pathogen Informatics"/>
        </authorList>
    </citation>
    <scope>NUCLEOTIDE SEQUENCE [LARGE SCALE GENOMIC DNA]</scope>
</reference>
<keyword evidence="3" id="KW-1185">Reference proteome</keyword>
<evidence type="ECO:0000256" key="1">
    <source>
        <dbReference type="SAM" id="MobiDB-lite"/>
    </source>
</evidence>
<evidence type="ECO:0000313" key="3">
    <source>
        <dbReference type="Proteomes" id="UP000050761"/>
    </source>
</evidence>
<sequence>MSKVHVGDGGRRDEHVAALCSFQTASGPTGVCELHVCTRPLLFARTVPRRGTTVFPRRSSVTSAMSTRLRKGVTSRRGIRHDQSNSDLMSAALHLSSASSSTSSTSPSDSRVSNDCSDDHTPPQRYVTQAYHS</sequence>
<feature type="region of interest" description="Disordered" evidence="1">
    <location>
        <begin position="56"/>
        <end position="133"/>
    </location>
</feature>
<gene>
    <name evidence="2" type="ORF">HPBE_LOCUS20719</name>
</gene>
<name>A0A183GEG5_HELPZ</name>
<accession>A0A183GEG5</accession>